<reference evidence="2" key="1">
    <citation type="submission" date="2018-05" db="EMBL/GenBank/DDBJ databases">
        <authorList>
            <person name="Lanie J.A."/>
            <person name="Ng W.-L."/>
            <person name="Kazmierczak K.M."/>
            <person name="Andrzejewski T.M."/>
            <person name="Davidsen T.M."/>
            <person name="Wayne K.J."/>
            <person name="Tettelin H."/>
            <person name="Glass J.I."/>
            <person name="Rusch D."/>
            <person name="Podicherti R."/>
            <person name="Tsui H.-C.T."/>
            <person name="Winkler M.E."/>
        </authorList>
    </citation>
    <scope>NUCLEOTIDE SEQUENCE</scope>
</reference>
<name>A0A381R9P6_9ZZZZ</name>
<evidence type="ECO:0000313" key="2">
    <source>
        <dbReference type="EMBL" id="SUZ88466.1"/>
    </source>
</evidence>
<dbReference type="InterPro" id="IPR011322">
    <property type="entry name" value="N-reg_PII-like_a/b"/>
</dbReference>
<dbReference type="PANTHER" id="PTHR23419">
    <property type="entry name" value="DIVALENT CATION TOLERANCE CUTA-RELATED"/>
    <property type="match status" value="1"/>
</dbReference>
<comment type="similarity">
    <text evidence="1">Belongs to the CutA family.</text>
</comment>
<dbReference type="InterPro" id="IPR015867">
    <property type="entry name" value="N-reg_PII/ATP_PRibTrfase_C"/>
</dbReference>
<sequence length="112" mass="12056">MSPTASTQEVVTLLTAAPGMEEAKRIARSLVSERLAACANVIPGVLSVYWWEGQVQEEQEAMLVIKTTAAQVNALETRLVELHPYDVPELLSIPVTGGHPPYIAWVSSEVGG</sequence>
<dbReference type="EMBL" id="UINC01001771">
    <property type="protein sequence ID" value="SUZ88466.1"/>
    <property type="molecule type" value="Genomic_DNA"/>
</dbReference>
<dbReference type="GO" id="GO:0010038">
    <property type="term" value="P:response to metal ion"/>
    <property type="evidence" value="ECO:0007669"/>
    <property type="project" value="InterPro"/>
</dbReference>
<organism evidence="2">
    <name type="scientific">marine metagenome</name>
    <dbReference type="NCBI Taxonomy" id="408172"/>
    <lineage>
        <taxon>unclassified sequences</taxon>
        <taxon>metagenomes</taxon>
        <taxon>ecological metagenomes</taxon>
    </lineage>
</organism>
<dbReference type="SUPFAM" id="SSF54913">
    <property type="entry name" value="GlnB-like"/>
    <property type="match status" value="1"/>
</dbReference>
<dbReference type="PANTHER" id="PTHR23419:SF8">
    <property type="entry name" value="FI09726P"/>
    <property type="match status" value="1"/>
</dbReference>
<dbReference type="AlphaFoldDB" id="A0A381R9P6"/>
<dbReference type="Pfam" id="PF03091">
    <property type="entry name" value="CutA1"/>
    <property type="match status" value="1"/>
</dbReference>
<proteinExistence type="inferred from homology"/>
<dbReference type="Gene3D" id="3.30.70.120">
    <property type="match status" value="1"/>
</dbReference>
<dbReference type="InterPro" id="IPR004323">
    <property type="entry name" value="Ion_tolerance_CutA"/>
</dbReference>
<protein>
    <recommendedName>
        <fullName evidence="3">Divalent-cation tolerance protein CutA</fullName>
    </recommendedName>
</protein>
<dbReference type="GO" id="GO:0005507">
    <property type="term" value="F:copper ion binding"/>
    <property type="evidence" value="ECO:0007669"/>
    <property type="project" value="TreeGrafter"/>
</dbReference>
<accession>A0A381R9P6</accession>
<evidence type="ECO:0000256" key="1">
    <source>
        <dbReference type="ARBA" id="ARBA00010169"/>
    </source>
</evidence>
<evidence type="ECO:0008006" key="3">
    <source>
        <dbReference type="Google" id="ProtNLM"/>
    </source>
</evidence>
<gene>
    <name evidence="2" type="ORF">METZ01_LOCUS41320</name>
</gene>